<name>E3QJ00_COLGM</name>
<dbReference type="HOGENOM" id="CLU_3050207_0_0_1"/>
<dbReference type="EMBL" id="GG697351">
    <property type="protein sequence ID" value="EFQ30838.1"/>
    <property type="molecule type" value="Genomic_DNA"/>
</dbReference>
<protein>
    <submittedName>
        <fullName evidence="1">Uncharacterized protein</fullName>
    </submittedName>
</protein>
<evidence type="ECO:0000313" key="1">
    <source>
        <dbReference type="EMBL" id="EFQ30838.1"/>
    </source>
</evidence>
<dbReference type="GeneID" id="24411347"/>
<organism evidence="2">
    <name type="scientific">Colletotrichum graminicola (strain M1.001 / M2 / FGSC 10212)</name>
    <name type="common">Maize anthracnose fungus</name>
    <name type="synonym">Glomerella graminicola</name>
    <dbReference type="NCBI Taxonomy" id="645133"/>
    <lineage>
        <taxon>Eukaryota</taxon>
        <taxon>Fungi</taxon>
        <taxon>Dikarya</taxon>
        <taxon>Ascomycota</taxon>
        <taxon>Pezizomycotina</taxon>
        <taxon>Sordariomycetes</taxon>
        <taxon>Hypocreomycetidae</taxon>
        <taxon>Glomerellales</taxon>
        <taxon>Glomerellaceae</taxon>
        <taxon>Colletotrichum</taxon>
        <taxon>Colletotrichum graminicola species complex</taxon>
    </lineage>
</organism>
<accession>E3QJ00</accession>
<reference evidence="2" key="1">
    <citation type="journal article" date="2012" name="Nat. Genet.">
        <title>Lifestyle transitions in plant pathogenic Colletotrichum fungi deciphered by genome and transcriptome analyses.</title>
        <authorList>
            <person name="O'Connell R.J."/>
            <person name="Thon M.R."/>
            <person name="Hacquard S."/>
            <person name="Amyotte S.G."/>
            <person name="Kleemann J."/>
            <person name="Torres M.F."/>
            <person name="Damm U."/>
            <person name="Buiate E.A."/>
            <person name="Epstein L."/>
            <person name="Alkan N."/>
            <person name="Altmueller J."/>
            <person name="Alvarado-Balderrama L."/>
            <person name="Bauser C.A."/>
            <person name="Becker C."/>
            <person name="Birren B.W."/>
            <person name="Chen Z."/>
            <person name="Choi J."/>
            <person name="Crouch J.A."/>
            <person name="Duvick J.P."/>
            <person name="Farman M.A."/>
            <person name="Gan P."/>
            <person name="Heiman D."/>
            <person name="Henrissat B."/>
            <person name="Howard R.J."/>
            <person name="Kabbage M."/>
            <person name="Koch C."/>
            <person name="Kracher B."/>
            <person name="Kubo Y."/>
            <person name="Law A.D."/>
            <person name="Lebrun M.-H."/>
            <person name="Lee Y.-H."/>
            <person name="Miyara I."/>
            <person name="Moore N."/>
            <person name="Neumann U."/>
            <person name="Nordstroem K."/>
            <person name="Panaccione D.G."/>
            <person name="Panstruga R."/>
            <person name="Place M."/>
            <person name="Proctor R.H."/>
            <person name="Prusky D."/>
            <person name="Rech G."/>
            <person name="Reinhardt R."/>
            <person name="Rollins J.A."/>
            <person name="Rounsley S."/>
            <person name="Schardl C.L."/>
            <person name="Schwartz D.C."/>
            <person name="Shenoy N."/>
            <person name="Shirasu K."/>
            <person name="Sikhakolli U.R."/>
            <person name="Stueber K."/>
            <person name="Sukno S.A."/>
            <person name="Sweigard J.A."/>
            <person name="Takano Y."/>
            <person name="Takahara H."/>
            <person name="Trail F."/>
            <person name="van der Does H.C."/>
            <person name="Voll L.M."/>
            <person name="Will I."/>
            <person name="Young S."/>
            <person name="Zeng Q."/>
            <person name="Zhang J."/>
            <person name="Zhou S."/>
            <person name="Dickman M.B."/>
            <person name="Schulze-Lefert P."/>
            <person name="Ver Loren van Themaat E."/>
            <person name="Ma L.-J."/>
            <person name="Vaillancourt L.J."/>
        </authorList>
    </citation>
    <scope>NUCLEOTIDE SEQUENCE [LARGE SCALE GENOMIC DNA]</scope>
    <source>
        <strain evidence="2">M1.001 / M2 / FGSC 10212</strain>
    </source>
</reference>
<gene>
    <name evidence="1" type="ORF">GLRG_05982</name>
</gene>
<evidence type="ECO:0000313" key="2">
    <source>
        <dbReference type="Proteomes" id="UP000008782"/>
    </source>
</evidence>
<dbReference type="AlphaFoldDB" id="E3QJ00"/>
<dbReference type="Proteomes" id="UP000008782">
    <property type="component" value="Unassembled WGS sequence"/>
</dbReference>
<dbReference type="RefSeq" id="XP_008094858.1">
    <property type="nucleotide sequence ID" value="XM_008096667.1"/>
</dbReference>
<proteinExistence type="predicted"/>
<sequence>MVTASGLAKKGARLIGAHAHDGLPTTQGRSGGVRLKGQCGQMAAATVSNKIPCH</sequence>
<dbReference type="VEuPathDB" id="FungiDB:GLRG_05982"/>
<keyword evidence="2" id="KW-1185">Reference proteome</keyword>